<dbReference type="AlphaFoldDB" id="A0A1J5S3G0"/>
<dbReference type="InterPro" id="IPR004893">
    <property type="entry name" value="NifW"/>
</dbReference>
<evidence type="ECO:0000313" key="1">
    <source>
        <dbReference type="EMBL" id="OIQ94869.1"/>
    </source>
</evidence>
<dbReference type="EMBL" id="MLJW01000177">
    <property type="protein sequence ID" value="OIQ94869.1"/>
    <property type="molecule type" value="Genomic_DNA"/>
</dbReference>
<proteinExistence type="inferred from homology"/>
<comment type="caution">
    <text evidence="1">The sequence shown here is derived from an EMBL/GenBank/DDBJ whole genome shotgun (WGS) entry which is preliminary data.</text>
</comment>
<protein>
    <submittedName>
        <fullName evidence="1">Nitrogenase-stabilizing/protective protein NifW</fullName>
    </submittedName>
</protein>
<name>A0A1J5S3G0_9ZZZZ</name>
<accession>A0A1J5S3G0</accession>
<reference evidence="1" key="1">
    <citation type="submission" date="2016-10" db="EMBL/GenBank/DDBJ databases">
        <title>Sequence of Gallionella enrichment culture.</title>
        <authorList>
            <person name="Poehlein A."/>
            <person name="Muehling M."/>
            <person name="Daniel R."/>
        </authorList>
    </citation>
    <scope>NUCLEOTIDE SEQUENCE</scope>
</reference>
<gene>
    <name evidence="1" type="primary">nifW_4</name>
    <name evidence="1" type="ORF">GALL_231020</name>
</gene>
<dbReference type="HAMAP" id="MF_00529">
    <property type="entry name" value="NifW"/>
    <property type="match status" value="1"/>
</dbReference>
<sequence>MDELTLDEAMEELVSAEDFLGYFGIEYDPAVVHVNRLHILQRFHDYLGKAPLPQAEDGRRAAYATLLRQAYLDFVQSDALTEKVFRVFHIHEPQVKFVPVSSISLSKPK</sequence>
<dbReference type="GO" id="GO:0009399">
    <property type="term" value="P:nitrogen fixation"/>
    <property type="evidence" value="ECO:0007669"/>
    <property type="project" value="InterPro"/>
</dbReference>
<organism evidence="1">
    <name type="scientific">mine drainage metagenome</name>
    <dbReference type="NCBI Taxonomy" id="410659"/>
    <lineage>
        <taxon>unclassified sequences</taxon>
        <taxon>metagenomes</taxon>
        <taxon>ecological metagenomes</taxon>
    </lineage>
</organism>
<dbReference type="PIRSF" id="PIRSF005790">
    <property type="entry name" value="NifW"/>
    <property type="match status" value="1"/>
</dbReference>
<dbReference type="Pfam" id="PF03206">
    <property type="entry name" value="NifW"/>
    <property type="match status" value="1"/>
</dbReference>